<comment type="cofactor">
    <cofactor evidence="2">
        <name>FAD</name>
        <dbReference type="ChEBI" id="CHEBI:57692"/>
    </cofactor>
</comment>
<dbReference type="SUPFAM" id="SSF51905">
    <property type="entry name" value="FAD/NAD(P)-binding domain"/>
    <property type="match status" value="1"/>
</dbReference>
<dbReference type="InterPro" id="IPR007867">
    <property type="entry name" value="GMC_OxRtase_C"/>
</dbReference>
<keyword evidence="2" id="KW-0285">Flavoprotein</keyword>
<feature type="domain" description="Glucose-methanol-choline oxidoreductase N-terminal" evidence="4">
    <location>
        <begin position="301"/>
        <end position="315"/>
    </location>
</feature>
<dbReference type="OrthoDB" id="269227at2759"/>
<evidence type="ECO:0000259" key="4">
    <source>
        <dbReference type="PROSITE" id="PS00624"/>
    </source>
</evidence>
<dbReference type="HOGENOM" id="CLU_002865_6_1_1"/>
<accession>M2TPA4</accession>
<dbReference type="Proteomes" id="UP000016936">
    <property type="component" value="Unassembled WGS sequence"/>
</dbReference>
<organism evidence="5 6">
    <name type="scientific">Cochliobolus heterostrophus (strain C5 / ATCC 48332 / race O)</name>
    <name type="common">Southern corn leaf blight fungus</name>
    <name type="synonym">Bipolaris maydis</name>
    <dbReference type="NCBI Taxonomy" id="701091"/>
    <lineage>
        <taxon>Eukaryota</taxon>
        <taxon>Fungi</taxon>
        <taxon>Dikarya</taxon>
        <taxon>Ascomycota</taxon>
        <taxon>Pezizomycotina</taxon>
        <taxon>Dothideomycetes</taxon>
        <taxon>Pleosporomycetidae</taxon>
        <taxon>Pleosporales</taxon>
        <taxon>Pleosporineae</taxon>
        <taxon>Pleosporaceae</taxon>
        <taxon>Bipolaris</taxon>
    </lineage>
</organism>
<feature type="signal peptide" evidence="3">
    <location>
        <begin position="1"/>
        <end position="18"/>
    </location>
</feature>
<dbReference type="InterPro" id="IPR012132">
    <property type="entry name" value="GMC_OxRdtase"/>
</dbReference>
<keyword evidence="6" id="KW-1185">Reference proteome</keyword>
<keyword evidence="3" id="KW-0732">Signal</keyword>
<dbReference type="STRING" id="701091.M2TPA4"/>
<dbReference type="GO" id="GO:0016614">
    <property type="term" value="F:oxidoreductase activity, acting on CH-OH group of donors"/>
    <property type="evidence" value="ECO:0007669"/>
    <property type="project" value="InterPro"/>
</dbReference>
<dbReference type="Gene3D" id="3.50.50.60">
    <property type="entry name" value="FAD/NAD(P)-binding domain"/>
    <property type="match status" value="1"/>
</dbReference>
<reference evidence="5 6" key="1">
    <citation type="journal article" date="2012" name="PLoS Pathog.">
        <title>Diverse lifestyles and strategies of plant pathogenesis encoded in the genomes of eighteen Dothideomycetes fungi.</title>
        <authorList>
            <person name="Ohm R.A."/>
            <person name="Feau N."/>
            <person name="Henrissat B."/>
            <person name="Schoch C.L."/>
            <person name="Horwitz B.A."/>
            <person name="Barry K.W."/>
            <person name="Condon B.J."/>
            <person name="Copeland A.C."/>
            <person name="Dhillon B."/>
            <person name="Glaser F."/>
            <person name="Hesse C.N."/>
            <person name="Kosti I."/>
            <person name="LaButti K."/>
            <person name="Lindquist E.A."/>
            <person name="Lucas S."/>
            <person name="Salamov A.A."/>
            <person name="Bradshaw R.E."/>
            <person name="Ciuffetti L."/>
            <person name="Hamelin R.C."/>
            <person name="Kema G.H.J."/>
            <person name="Lawrence C."/>
            <person name="Scott J.A."/>
            <person name="Spatafora J.W."/>
            <person name="Turgeon B.G."/>
            <person name="de Wit P.J.G.M."/>
            <person name="Zhong S."/>
            <person name="Goodwin S.B."/>
            <person name="Grigoriev I.V."/>
        </authorList>
    </citation>
    <scope>NUCLEOTIDE SEQUENCE [LARGE SCALE GENOMIC DNA]</scope>
    <source>
        <strain evidence="6">C5 / ATCC 48332 / race O</strain>
    </source>
</reference>
<dbReference type="AlphaFoldDB" id="M2TPA4"/>
<dbReference type="PANTHER" id="PTHR11552">
    <property type="entry name" value="GLUCOSE-METHANOL-CHOLINE GMC OXIDOREDUCTASE"/>
    <property type="match status" value="1"/>
</dbReference>
<evidence type="ECO:0000256" key="3">
    <source>
        <dbReference type="SAM" id="SignalP"/>
    </source>
</evidence>
<evidence type="ECO:0000256" key="1">
    <source>
        <dbReference type="ARBA" id="ARBA00010790"/>
    </source>
</evidence>
<gene>
    <name evidence="5" type="ORF">COCHEDRAFT_1158345</name>
</gene>
<protein>
    <recommendedName>
        <fullName evidence="4">Glucose-methanol-choline oxidoreductase N-terminal domain-containing protein</fullName>
    </recommendedName>
</protein>
<feature type="binding site" evidence="2">
    <location>
        <position position="115"/>
    </location>
    <ligand>
        <name>FAD</name>
        <dbReference type="ChEBI" id="CHEBI:57692"/>
    </ligand>
</feature>
<name>M2TPA4_COCH5</name>
<dbReference type="PROSITE" id="PS00624">
    <property type="entry name" value="GMC_OXRED_2"/>
    <property type="match status" value="1"/>
</dbReference>
<feature type="binding site" evidence="2">
    <location>
        <position position="264"/>
    </location>
    <ligand>
        <name>FAD</name>
        <dbReference type="ChEBI" id="CHEBI:57692"/>
    </ligand>
</feature>
<sequence length="615" mass="66100">MIKFLTLTLACGFSLAEGFVLPRYASHVSARSVQSNQYDFVIVGGGPSGLVLADRLTGDPKITVLVIEAGSFDQGEDGVRVPGAWNPAPYVWPDLVTEPLTALNNRTEQVVVGKVVGGGTTINAMNILRATKADYSAWVSLGNKGWGWNDMLPFFKKGENFNPPDPVFAAASNISWDDSVRGRGGPLQYGYANYNYPGSGQWWSAARSAGMEPIRDPSSGVNVGLFWVPTALDPKTQTRCSARVARYDRVSTRSNYHILVEHQVAKILFNGTRAIGVQYRGSPGQNKSTVLASKEIIVAAGAIHTPQILQLSGVGPEPVLQSLGIPIVASLPGVGTNFQDHASINVRYNFSNLITPNAGSIISNAMFAIKQRKLYESHQPSAFTVVRGLGSTFGTLSFKDLTEVKASVISDARKRDAAASLPANEDSTVVAGYQAQRNILIQQLENPDMAVSVTAWDTFSSVMVAVLKPFSRGKITIQSTDVRKEPKLDFSTATDPSDLPIFIATLRKLRQIMSAPDMAAMGVIEAGPLEPHIQSDEEFETMLRSSLSVSSAHQCCSAPMMPRELGGVVDAEHKVYGVTGLRIADVSTFPMAVSGGPTANVYAVAEKVKMTRGYP</sequence>
<dbReference type="PANTHER" id="PTHR11552:SF115">
    <property type="entry name" value="DEHYDROGENASE XPTC-RELATED"/>
    <property type="match status" value="1"/>
</dbReference>
<evidence type="ECO:0000313" key="5">
    <source>
        <dbReference type="EMBL" id="EMD88359.1"/>
    </source>
</evidence>
<dbReference type="eggNOG" id="KOG1238">
    <property type="taxonomic scope" value="Eukaryota"/>
</dbReference>
<dbReference type="InterPro" id="IPR036188">
    <property type="entry name" value="FAD/NAD-bd_sf"/>
</dbReference>
<comment type="similarity">
    <text evidence="1">Belongs to the GMC oxidoreductase family.</text>
</comment>
<dbReference type="Pfam" id="PF05199">
    <property type="entry name" value="GMC_oxred_C"/>
    <property type="match status" value="1"/>
</dbReference>
<proteinExistence type="inferred from homology"/>
<dbReference type="Gene3D" id="3.30.560.10">
    <property type="entry name" value="Glucose Oxidase, domain 3"/>
    <property type="match status" value="1"/>
</dbReference>
<reference evidence="6" key="2">
    <citation type="journal article" date="2013" name="PLoS Genet.">
        <title>Comparative genome structure, secondary metabolite, and effector coding capacity across Cochliobolus pathogens.</title>
        <authorList>
            <person name="Condon B.J."/>
            <person name="Leng Y."/>
            <person name="Wu D."/>
            <person name="Bushley K.E."/>
            <person name="Ohm R.A."/>
            <person name="Otillar R."/>
            <person name="Martin J."/>
            <person name="Schackwitz W."/>
            <person name="Grimwood J."/>
            <person name="MohdZainudin N."/>
            <person name="Xue C."/>
            <person name="Wang R."/>
            <person name="Manning V.A."/>
            <person name="Dhillon B."/>
            <person name="Tu Z.J."/>
            <person name="Steffenson B.J."/>
            <person name="Salamov A."/>
            <person name="Sun H."/>
            <person name="Lowry S."/>
            <person name="LaButti K."/>
            <person name="Han J."/>
            <person name="Copeland A."/>
            <person name="Lindquist E."/>
            <person name="Barry K."/>
            <person name="Schmutz J."/>
            <person name="Baker S.E."/>
            <person name="Ciuffetti L.M."/>
            <person name="Grigoriev I.V."/>
            <person name="Zhong S."/>
            <person name="Turgeon B.G."/>
        </authorList>
    </citation>
    <scope>NUCLEOTIDE SEQUENCE [LARGE SCALE GENOMIC DNA]</scope>
    <source>
        <strain evidence="6">C5 / ATCC 48332 / race O</strain>
    </source>
</reference>
<dbReference type="InterPro" id="IPR000172">
    <property type="entry name" value="GMC_OxRdtase_N"/>
</dbReference>
<dbReference type="GO" id="GO:0050660">
    <property type="term" value="F:flavin adenine dinucleotide binding"/>
    <property type="evidence" value="ECO:0007669"/>
    <property type="project" value="InterPro"/>
</dbReference>
<keyword evidence="2" id="KW-0274">FAD</keyword>
<evidence type="ECO:0000256" key="2">
    <source>
        <dbReference type="PIRSR" id="PIRSR000137-2"/>
    </source>
</evidence>
<dbReference type="EMBL" id="KB445580">
    <property type="protein sequence ID" value="EMD88359.1"/>
    <property type="molecule type" value="Genomic_DNA"/>
</dbReference>
<evidence type="ECO:0000313" key="6">
    <source>
        <dbReference type="Proteomes" id="UP000016936"/>
    </source>
</evidence>
<dbReference type="SUPFAM" id="SSF54373">
    <property type="entry name" value="FAD-linked reductases, C-terminal domain"/>
    <property type="match status" value="1"/>
</dbReference>
<dbReference type="Pfam" id="PF00732">
    <property type="entry name" value="GMC_oxred_N"/>
    <property type="match status" value="1"/>
</dbReference>
<dbReference type="OMA" id="SNAHQCC"/>
<dbReference type="PIRSF" id="PIRSF000137">
    <property type="entry name" value="Alcohol_oxidase"/>
    <property type="match status" value="1"/>
</dbReference>
<dbReference type="GO" id="GO:0044550">
    <property type="term" value="P:secondary metabolite biosynthetic process"/>
    <property type="evidence" value="ECO:0007669"/>
    <property type="project" value="TreeGrafter"/>
</dbReference>
<feature type="chain" id="PRO_5004026135" description="Glucose-methanol-choline oxidoreductase N-terminal domain-containing protein" evidence="3">
    <location>
        <begin position="19"/>
        <end position="615"/>
    </location>
</feature>